<dbReference type="SMART" id="SM00320">
    <property type="entry name" value="WD40"/>
    <property type="match status" value="1"/>
</dbReference>
<dbReference type="InterPro" id="IPR011600">
    <property type="entry name" value="Pept_C14_caspase"/>
</dbReference>
<keyword evidence="2" id="KW-0677">Repeat</keyword>
<sequence>MPGNSKKNIMRKLCFALLLMIVYLPLLAQTGNIIVPNGNSLKIEMVLPDNQGKYFYTIERSKTIMWDIKTHAQLYTFSIGTDDKRNVALSNDGTKIAYNFKTSVECYSTINGKLLFSAKKQYYGNCIKFSTDDRTLLTLSSGIIAINIASQQETKFIKLDYTQFDESGATLDMVDPSHIMLLNKTGWQIWNIPEKKIDFKYAFEKEPFTRVYLPSLKYLATKADQLEFRDIYTGKVVKTLPFGQLVSSINSKEFILYNGENYTIYNGENFTTKQKLKDIKDFNYLEACFSGNTNTVYASNYSDVFAINTKSNTIDMGYKRQVADLGFSDIFSSMEYNYSTGILNLITDDSVYKSINLTKLFAFRHKALPIHTDMTTFSATGDTIAVFIEKKGYIKNIATGKFIQPAIKLTDEASSNERVNFFFSKDGTQVYYTTFSIPNQVNNLNRISLKTGISEKVVSFKGSDGASLHPDKDMLAIIEKGYQYAHAKVWDISTGKLLFDKNLGESKCDFISISNDKERLMLVRSKTADSYDFYEEIYDIRAGNLISTSPKFSNLGFYKSYDCTPDFSLLIKCGNFGSITAMNADGKDIYTDNAHTSSIRRALFSPDSKVMYTISTDQTIKVWEPKSGKLLGTLYLFNDGNDYVFVDQYGRFDGSEAGIKKLYYLKDRKKIPLDVVYEKFYTPNLYQRLINGEQFDPIDVAIKPSPLVKISYAEATRNLLVEDDEVPTYQNKTGFADITVNAIAEDDAVDEIRLFLNGKIQTLTTRNLIVADAGSGTDIKKYQLNLLPGVNTIRAVALNTQRTESQPDDIVVNYNSGANAVPANKKPVNNNTNGAPIAPVDKNATMHLVVIGINAYQNKSMSLNYALADATSFKEEVEKDAKTIITNIKTYFVTDNTADKTGITNALKQVQQYAKPQDVFIFYYAGHGVIGKNNEFYLVPTDVSDLKNVQAELENKGIAAKLLQQYAIDIPAQKQLFILDACQSAGAFETMLTSDGNQQKSIAVVARSTGTHWIAASGAQQFANEFSSLGHGAFTYVLLEALKGAAANNKMITVNNLKNYLQHTVPELMKKYHGAAQYPSSYGFGNDFPVIILQ</sequence>
<comment type="caution">
    <text evidence="6">The sequence shown here is derived from an EMBL/GenBank/DDBJ whole genome shotgun (WGS) entry which is preliminary data.</text>
</comment>
<evidence type="ECO:0000256" key="4">
    <source>
        <dbReference type="SAM" id="SignalP"/>
    </source>
</evidence>
<protein>
    <recommendedName>
        <fullName evidence="5">Peptidase C14 caspase domain-containing protein</fullName>
    </recommendedName>
</protein>
<dbReference type="Pfam" id="PF00400">
    <property type="entry name" value="WD40"/>
    <property type="match status" value="1"/>
</dbReference>
<proteinExistence type="predicted"/>
<dbReference type="InterPro" id="IPR015943">
    <property type="entry name" value="WD40/YVTN_repeat-like_dom_sf"/>
</dbReference>
<reference evidence="6" key="1">
    <citation type="submission" date="2019-10" db="EMBL/GenBank/DDBJ databases">
        <title>Draft genome sequence of Panacibacter sp. KCS-6.</title>
        <authorList>
            <person name="Yim K.J."/>
        </authorList>
    </citation>
    <scope>NUCLEOTIDE SEQUENCE</scope>
    <source>
        <strain evidence="6">KCS-6</strain>
    </source>
</reference>
<dbReference type="SUPFAM" id="SSF52129">
    <property type="entry name" value="Caspase-like"/>
    <property type="match status" value="1"/>
</dbReference>
<name>A0A8J8FC54_9BACT</name>
<dbReference type="PROSITE" id="PS50294">
    <property type="entry name" value="WD_REPEATS_REGION"/>
    <property type="match status" value="1"/>
</dbReference>
<dbReference type="InterPro" id="IPR001680">
    <property type="entry name" value="WD40_rpt"/>
</dbReference>
<evidence type="ECO:0000256" key="3">
    <source>
        <dbReference type="PROSITE-ProRule" id="PRU00221"/>
    </source>
</evidence>
<accession>A0A8J8FC54</accession>
<dbReference type="InterPro" id="IPR011042">
    <property type="entry name" value="6-blade_b-propeller_TolB-like"/>
</dbReference>
<evidence type="ECO:0000313" key="7">
    <source>
        <dbReference type="Proteomes" id="UP000598971"/>
    </source>
</evidence>
<keyword evidence="1 3" id="KW-0853">WD repeat</keyword>
<keyword evidence="4" id="KW-0732">Signal</keyword>
<feature type="signal peptide" evidence="4">
    <location>
        <begin position="1"/>
        <end position="28"/>
    </location>
</feature>
<evidence type="ECO:0000256" key="1">
    <source>
        <dbReference type="ARBA" id="ARBA00022574"/>
    </source>
</evidence>
<dbReference type="SUPFAM" id="SSF50998">
    <property type="entry name" value="Quinoprotein alcohol dehydrogenase-like"/>
    <property type="match status" value="1"/>
</dbReference>
<dbReference type="Gene3D" id="2.130.10.10">
    <property type="entry name" value="YVTN repeat-like/Quinoprotein amine dehydrogenase"/>
    <property type="match status" value="2"/>
</dbReference>
<dbReference type="SUPFAM" id="SSF69304">
    <property type="entry name" value="Tricorn protease N-terminal domain"/>
    <property type="match status" value="1"/>
</dbReference>
<feature type="chain" id="PRO_5035146703" description="Peptidase C14 caspase domain-containing protein" evidence="4">
    <location>
        <begin position="29"/>
        <end position="1094"/>
    </location>
</feature>
<feature type="domain" description="Peptidase C14 caspase" evidence="5">
    <location>
        <begin position="849"/>
        <end position="1080"/>
    </location>
</feature>
<dbReference type="GO" id="GO:0004197">
    <property type="term" value="F:cysteine-type endopeptidase activity"/>
    <property type="evidence" value="ECO:0007669"/>
    <property type="project" value="InterPro"/>
</dbReference>
<dbReference type="InterPro" id="IPR029030">
    <property type="entry name" value="Caspase-like_dom_sf"/>
</dbReference>
<dbReference type="GO" id="GO:0006508">
    <property type="term" value="P:proteolysis"/>
    <property type="evidence" value="ECO:0007669"/>
    <property type="project" value="InterPro"/>
</dbReference>
<dbReference type="Proteomes" id="UP000598971">
    <property type="component" value="Unassembled WGS sequence"/>
</dbReference>
<dbReference type="PANTHER" id="PTHR22847">
    <property type="entry name" value="WD40 REPEAT PROTEIN"/>
    <property type="match status" value="1"/>
</dbReference>
<dbReference type="Gene3D" id="2.120.10.30">
    <property type="entry name" value="TolB, C-terminal domain"/>
    <property type="match status" value="1"/>
</dbReference>
<dbReference type="PANTHER" id="PTHR22847:SF637">
    <property type="entry name" value="WD REPEAT DOMAIN 5B"/>
    <property type="match status" value="1"/>
</dbReference>
<evidence type="ECO:0000259" key="5">
    <source>
        <dbReference type="Pfam" id="PF00656"/>
    </source>
</evidence>
<dbReference type="EMBL" id="WHPF01000001">
    <property type="protein sequence ID" value="NNV53977.1"/>
    <property type="molecule type" value="Genomic_DNA"/>
</dbReference>
<dbReference type="PROSITE" id="PS50082">
    <property type="entry name" value="WD_REPEATS_2"/>
    <property type="match status" value="1"/>
</dbReference>
<evidence type="ECO:0000256" key="2">
    <source>
        <dbReference type="ARBA" id="ARBA00022737"/>
    </source>
</evidence>
<dbReference type="AlphaFoldDB" id="A0A8J8FC54"/>
<gene>
    <name evidence="6" type="ORF">GD597_00810</name>
</gene>
<evidence type="ECO:0000313" key="6">
    <source>
        <dbReference type="EMBL" id="NNV53977.1"/>
    </source>
</evidence>
<dbReference type="Gene3D" id="3.40.50.1460">
    <property type="match status" value="1"/>
</dbReference>
<feature type="repeat" description="WD" evidence="3">
    <location>
        <begin position="592"/>
        <end position="633"/>
    </location>
</feature>
<dbReference type="Pfam" id="PF00656">
    <property type="entry name" value="Peptidase_C14"/>
    <property type="match status" value="1"/>
</dbReference>
<keyword evidence="7" id="KW-1185">Reference proteome</keyword>
<dbReference type="InterPro" id="IPR011047">
    <property type="entry name" value="Quinoprotein_ADH-like_sf"/>
</dbReference>
<organism evidence="6 7">
    <name type="scientific">Limnovirga soli</name>
    <dbReference type="NCBI Taxonomy" id="2656915"/>
    <lineage>
        <taxon>Bacteria</taxon>
        <taxon>Pseudomonadati</taxon>
        <taxon>Bacteroidota</taxon>
        <taxon>Chitinophagia</taxon>
        <taxon>Chitinophagales</taxon>
        <taxon>Chitinophagaceae</taxon>
        <taxon>Limnovirga</taxon>
    </lineage>
</organism>